<sequence length="84" mass="8743">MKKIVLGIALASFAISCKKIQAGSNKGVIKMEQGGERYSDIEIGSNPDAFKANAETSAPGAVKDSAATAEIKEVNMKADTVKAK</sequence>
<dbReference type="OrthoDB" id="1275199at2"/>
<accession>A0A0J7J3E4</accession>
<dbReference type="Proteomes" id="UP000035900">
    <property type="component" value="Unassembled WGS sequence"/>
</dbReference>
<dbReference type="STRING" id="1304281.ACM44_01850"/>
<evidence type="ECO:0000313" key="2">
    <source>
        <dbReference type="Proteomes" id="UP000035900"/>
    </source>
</evidence>
<gene>
    <name evidence="1" type="ORF">ACM44_01850</name>
</gene>
<comment type="caution">
    <text evidence="1">The sequence shown here is derived from an EMBL/GenBank/DDBJ whole genome shotgun (WGS) entry which is preliminary data.</text>
</comment>
<dbReference type="EMBL" id="LFNG01000002">
    <property type="protein sequence ID" value="KMQ72506.1"/>
    <property type="molecule type" value="Genomic_DNA"/>
</dbReference>
<protein>
    <submittedName>
        <fullName evidence="1">Uncharacterized protein</fullName>
    </submittedName>
</protein>
<keyword evidence="2" id="KW-1185">Reference proteome</keyword>
<dbReference type="AlphaFoldDB" id="A0A0J7J3E4"/>
<reference evidence="1 2" key="1">
    <citation type="journal article" date="2004" name="Int. J. Syst. Evol. Microbiol.">
        <title>Kaistella koreensis gen. nov., sp. nov., a novel member of the Chryseobacterium-Bergeyella-Riemerella branch.</title>
        <authorList>
            <person name="Kim M.K."/>
            <person name="Im W.T."/>
            <person name="Shin Y.K."/>
            <person name="Lim J.H."/>
            <person name="Kim S.H."/>
            <person name="Lee B.C."/>
            <person name="Park M.Y."/>
            <person name="Lee K.Y."/>
            <person name="Lee S.T."/>
        </authorList>
    </citation>
    <scope>NUCLEOTIDE SEQUENCE [LARGE SCALE GENOMIC DNA]</scope>
    <source>
        <strain evidence="1 2">CCUG 49689</strain>
    </source>
</reference>
<name>A0A0J7J3E4_9FLAO</name>
<proteinExistence type="predicted"/>
<evidence type="ECO:0000313" key="1">
    <source>
        <dbReference type="EMBL" id="KMQ72506.1"/>
    </source>
</evidence>
<dbReference type="PATRIC" id="fig|1304281.5.peg.397"/>
<organism evidence="1 2">
    <name type="scientific">Chryseobacterium koreense CCUG 49689</name>
    <dbReference type="NCBI Taxonomy" id="1304281"/>
    <lineage>
        <taxon>Bacteria</taxon>
        <taxon>Pseudomonadati</taxon>
        <taxon>Bacteroidota</taxon>
        <taxon>Flavobacteriia</taxon>
        <taxon>Flavobacteriales</taxon>
        <taxon>Weeksellaceae</taxon>
        <taxon>Chryseobacterium group</taxon>
        <taxon>Chryseobacterium</taxon>
    </lineage>
</organism>
<dbReference type="PROSITE" id="PS51257">
    <property type="entry name" value="PROKAR_LIPOPROTEIN"/>
    <property type="match status" value="1"/>
</dbReference>
<dbReference type="RefSeq" id="WP_048498419.1">
    <property type="nucleotide sequence ID" value="NZ_LFNG01000002.1"/>
</dbReference>